<evidence type="ECO:0000256" key="1">
    <source>
        <dbReference type="SAM" id="MobiDB-lite"/>
    </source>
</evidence>
<name>A0A4Y7T5S1_COPMI</name>
<feature type="compositionally biased region" description="Polar residues" evidence="1">
    <location>
        <begin position="370"/>
        <end position="382"/>
    </location>
</feature>
<protein>
    <submittedName>
        <fullName evidence="2">Uncharacterized protein</fullName>
    </submittedName>
</protein>
<feature type="region of interest" description="Disordered" evidence="1">
    <location>
        <begin position="357"/>
        <end position="463"/>
    </location>
</feature>
<feature type="compositionally biased region" description="Low complexity" evidence="1">
    <location>
        <begin position="445"/>
        <end position="461"/>
    </location>
</feature>
<proteinExistence type="predicted"/>
<evidence type="ECO:0000313" key="2">
    <source>
        <dbReference type="EMBL" id="TEB29517.1"/>
    </source>
</evidence>
<evidence type="ECO:0000313" key="3">
    <source>
        <dbReference type="Proteomes" id="UP000298030"/>
    </source>
</evidence>
<dbReference type="AlphaFoldDB" id="A0A4Y7T5S1"/>
<accession>A0A4Y7T5S1</accession>
<gene>
    <name evidence="2" type="ORF">FA13DRAFT_647448</name>
</gene>
<feature type="compositionally biased region" description="Polar residues" evidence="1">
    <location>
        <begin position="393"/>
        <end position="410"/>
    </location>
</feature>
<reference evidence="2 3" key="1">
    <citation type="journal article" date="2019" name="Nat. Ecol. Evol.">
        <title>Megaphylogeny resolves global patterns of mushroom evolution.</title>
        <authorList>
            <person name="Varga T."/>
            <person name="Krizsan K."/>
            <person name="Foldi C."/>
            <person name="Dima B."/>
            <person name="Sanchez-Garcia M."/>
            <person name="Sanchez-Ramirez S."/>
            <person name="Szollosi G.J."/>
            <person name="Szarkandi J.G."/>
            <person name="Papp V."/>
            <person name="Albert L."/>
            <person name="Andreopoulos W."/>
            <person name="Angelini C."/>
            <person name="Antonin V."/>
            <person name="Barry K.W."/>
            <person name="Bougher N.L."/>
            <person name="Buchanan P."/>
            <person name="Buyck B."/>
            <person name="Bense V."/>
            <person name="Catcheside P."/>
            <person name="Chovatia M."/>
            <person name="Cooper J."/>
            <person name="Damon W."/>
            <person name="Desjardin D."/>
            <person name="Finy P."/>
            <person name="Geml J."/>
            <person name="Haridas S."/>
            <person name="Hughes K."/>
            <person name="Justo A."/>
            <person name="Karasinski D."/>
            <person name="Kautmanova I."/>
            <person name="Kiss B."/>
            <person name="Kocsube S."/>
            <person name="Kotiranta H."/>
            <person name="LaButti K.M."/>
            <person name="Lechner B.E."/>
            <person name="Liimatainen K."/>
            <person name="Lipzen A."/>
            <person name="Lukacs Z."/>
            <person name="Mihaltcheva S."/>
            <person name="Morgado L.N."/>
            <person name="Niskanen T."/>
            <person name="Noordeloos M.E."/>
            <person name="Ohm R.A."/>
            <person name="Ortiz-Santana B."/>
            <person name="Ovrebo C."/>
            <person name="Racz N."/>
            <person name="Riley R."/>
            <person name="Savchenko A."/>
            <person name="Shiryaev A."/>
            <person name="Soop K."/>
            <person name="Spirin V."/>
            <person name="Szebenyi C."/>
            <person name="Tomsovsky M."/>
            <person name="Tulloss R.E."/>
            <person name="Uehling J."/>
            <person name="Grigoriev I.V."/>
            <person name="Vagvolgyi C."/>
            <person name="Papp T."/>
            <person name="Martin F.M."/>
            <person name="Miettinen O."/>
            <person name="Hibbett D.S."/>
            <person name="Nagy L.G."/>
        </authorList>
    </citation>
    <scope>NUCLEOTIDE SEQUENCE [LARGE SCALE GENOMIC DNA]</scope>
    <source>
        <strain evidence="2 3">FP101781</strain>
    </source>
</reference>
<organism evidence="2 3">
    <name type="scientific">Coprinellus micaceus</name>
    <name type="common">Glistening ink-cap mushroom</name>
    <name type="synonym">Coprinus micaceus</name>
    <dbReference type="NCBI Taxonomy" id="71717"/>
    <lineage>
        <taxon>Eukaryota</taxon>
        <taxon>Fungi</taxon>
        <taxon>Dikarya</taxon>
        <taxon>Basidiomycota</taxon>
        <taxon>Agaricomycotina</taxon>
        <taxon>Agaricomycetes</taxon>
        <taxon>Agaricomycetidae</taxon>
        <taxon>Agaricales</taxon>
        <taxon>Agaricineae</taxon>
        <taxon>Psathyrellaceae</taxon>
        <taxon>Coprinellus</taxon>
    </lineage>
</organism>
<comment type="caution">
    <text evidence="2">The sequence shown here is derived from an EMBL/GenBank/DDBJ whole genome shotgun (WGS) entry which is preliminary data.</text>
</comment>
<dbReference type="EMBL" id="QPFP01000027">
    <property type="protein sequence ID" value="TEB29517.1"/>
    <property type="molecule type" value="Genomic_DNA"/>
</dbReference>
<dbReference type="Proteomes" id="UP000298030">
    <property type="component" value="Unassembled WGS sequence"/>
</dbReference>
<keyword evidence="3" id="KW-1185">Reference proteome</keyword>
<sequence length="559" mass="58991">MIPVASCDQSTARAEHSESFLDPFAPSLHERGVGPTADRSIPYHGSYRLCFLRGLGPQWDPGIDYTRLNIQQAVAPKAQRDGYSNSKYSTVIFPSCLNLSLPDARISEASSQNLKYSTGLATTANRGSQNHLASDSGNLNQGSSATYRWEYAYSANGSYHYSLRLNANANTGQNGDPSYSYIRPENRHQTSDVEFAPTYRSKDTVYYTLKAANPTYSLGFTNDAEQASTSYHAAQPVCEVDYFAAPRAAGGGHGVPSNPTAAYTTASTDSGRHKFNLDDPALDWGAIGAFIARHGLESVTSPTDGAMGEYSAALTGSTQSPFGDPSAWGNSQYPLAVNNATPHHSAYPVQYSPAPANMSAVPSPADSIFSRGTNVTQTTTPAASPLVPVEVGNGSSVEKQQAPVTSTGESQPDKKTRKGKGTKGKGASNSIPKSKQKAKAASGRGSAPSSTSKAAASGSTSRVSKAVVPAPFPTDTVPPNFVAPSSAFTFTLTTPETPASADAAPAQRLFHSFAATPVAQADWNVQVGYNHSPPRGDKAAKMNARRLARPNFQMINPGE</sequence>